<dbReference type="Gene3D" id="3.40.50.300">
    <property type="entry name" value="P-loop containing nucleotide triphosphate hydrolases"/>
    <property type="match status" value="1"/>
</dbReference>
<dbReference type="AlphaFoldDB" id="A0A0G1MLJ2"/>
<reference evidence="1 2" key="1">
    <citation type="journal article" date="2015" name="Nature">
        <title>rRNA introns, odd ribosomes, and small enigmatic genomes across a large radiation of phyla.</title>
        <authorList>
            <person name="Brown C.T."/>
            <person name="Hug L.A."/>
            <person name="Thomas B.C."/>
            <person name="Sharon I."/>
            <person name="Castelle C.J."/>
            <person name="Singh A."/>
            <person name="Wilkins M.J."/>
            <person name="Williams K.H."/>
            <person name="Banfield J.F."/>
        </authorList>
    </citation>
    <scope>NUCLEOTIDE SEQUENCE [LARGE SCALE GENOMIC DNA]</scope>
</reference>
<accession>A0A0G1MLJ2</accession>
<evidence type="ECO:0008006" key="3">
    <source>
        <dbReference type="Google" id="ProtNLM"/>
    </source>
</evidence>
<dbReference type="InterPro" id="IPR027417">
    <property type="entry name" value="P-loop_NTPase"/>
</dbReference>
<protein>
    <recommendedName>
        <fullName evidence="3">Terminase large subunit gp17-like C-terminal domain-containing protein</fullName>
    </recommendedName>
</protein>
<dbReference type="InterPro" id="IPR006517">
    <property type="entry name" value="Phage_terminase_lsu-like_C"/>
</dbReference>
<dbReference type="Proteomes" id="UP000034354">
    <property type="component" value="Unassembled WGS sequence"/>
</dbReference>
<gene>
    <name evidence="1" type="ORF">UX09_C0005G0015</name>
</gene>
<dbReference type="EMBL" id="LCKW01000005">
    <property type="protein sequence ID" value="KKU09059.1"/>
    <property type="molecule type" value="Genomic_DNA"/>
</dbReference>
<proteinExistence type="predicted"/>
<organism evidence="1 2">
    <name type="scientific">Candidatus Uhrbacteria bacterium GW2011_GWE2_45_35</name>
    <dbReference type="NCBI Taxonomy" id="1618993"/>
    <lineage>
        <taxon>Bacteria</taxon>
        <taxon>Candidatus Uhriibacteriota</taxon>
    </lineage>
</organism>
<dbReference type="STRING" id="1618993.UX09_C0005G0015"/>
<evidence type="ECO:0000313" key="2">
    <source>
        <dbReference type="Proteomes" id="UP000034354"/>
    </source>
</evidence>
<evidence type="ECO:0000313" key="1">
    <source>
        <dbReference type="EMBL" id="KKU09059.1"/>
    </source>
</evidence>
<sequence length="499" mass="57501">MKRTTTKIQTNNPIDAIAKDRVVRQTVARESHLMFFHLYFSHYVKYPIAEFQKDIFRITEDTSNKLACIVAFRGSAKSTIVTLSYSLWAILGIQQKKFVVIICQTQAQARQHMMNIRRELENNKLLKSDMGPFQEETGGEWAMSSLVFTNTNARIMVVSVEQSIRGTRHFEHRPDLLILDDVEDMNSCKTMEGRNKTFDWFTREVIPLGDIGTRTIIVGNLLHDDSLMMRLRGKIEAKELRGLYKWYPLVDEDGHCLWPGKFETEEKIEELRQSVANELAWQQEYLLTIISDATRVVFPEWIQYYDEIPKVDRYTYPIIATGVDLAISQKQTADYTAMVSAVVHGYGEELRIFILPNSINERLTFPGIIKTIEQLHTRFKMTHRHVMYIENVQAQDYLVQRLKEKGLPVEGVNPGGNDKRTRIAFTSEAIRSGIIKFSRKGSELLIAQLAGFGLERHDDLADAFTTMVNKIIETRPPRSKIRPFMGGKSVFGDVMNMKF</sequence>
<comment type="caution">
    <text evidence="1">The sequence shown here is derived from an EMBL/GenBank/DDBJ whole genome shotgun (WGS) entry which is preliminary data.</text>
</comment>
<name>A0A0G1MLJ2_9BACT</name>
<dbReference type="NCBIfam" id="TIGR01630">
    <property type="entry name" value="psiM2_ORF9"/>
    <property type="match status" value="1"/>
</dbReference>
<dbReference type="Gene3D" id="3.30.420.240">
    <property type="match status" value="1"/>
</dbReference>